<gene>
    <name evidence="9" type="ORF">QBZ16_002754</name>
</gene>
<dbReference type="SUPFAM" id="SSF52540">
    <property type="entry name" value="P-loop containing nucleoside triphosphate hydrolases"/>
    <property type="match status" value="2"/>
</dbReference>
<evidence type="ECO:0000256" key="7">
    <source>
        <dbReference type="RuleBase" id="RU367045"/>
    </source>
</evidence>
<dbReference type="InterPro" id="IPR027417">
    <property type="entry name" value="P-loop_NTPase"/>
</dbReference>
<dbReference type="InterPro" id="IPR041569">
    <property type="entry name" value="AAA_lid_3"/>
</dbReference>
<dbReference type="Gene3D" id="3.40.50.300">
    <property type="entry name" value="P-loop containing nucleotide triphosphate hydrolases"/>
    <property type="match status" value="2"/>
</dbReference>
<dbReference type="EC" id="3.6.4.6" evidence="7"/>
<protein>
    <recommendedName>
        <fullName evidence="7">Vesicle-fusing ATPase</fullName>
        <ecNumber evidence="7">3.6.4.6</ecNumber>
    </recommendedName>
</protein>
<comment type="caution">
    <text evidence="9">The sequence shown here is derived from an EMBL/GenBank/DDBJ whole genome shotgun (WGS) entry which is preliminary data.</text>
</comment>
<evidence type="ECO:0000256" key="3">
    <source>
        <dbReference type="ARBA" id="ARBA00022741"/>
    </source>
</evidence>
<name>A0AAD9MHT4_PROWI</name>
<dbReference type="FunFam" id="3.40.50.300:FF:000166">
    <property type="entry name" value="vesicle-fusing ATPase isoform X1"/>
    <property type="match status" value="1"/>
</dbReference>
<sequence>MEILRTSSGDVVPVQPFAPPGTAFTAVLMTVELDFISRRGQEVELAAPELEGHLQARLAAQIFTSGQELTIEFQGINYLLRVSGLTVLGPDGQQGSVGRAMFSPESSLAFEARKASGIKVTGQKSIVTSQLFKQREVSFEKLGIGGLDAQFHEMFRRAFESRRLPPSVVERLGIKHRKGIMLYGPPGTGKTLIARQLGMMLNGKEPKVVNGPEVLNKFVGQSEENIRNLFKDAEDDYQANGEDAELHVIIFDEIDAICKSRGSVRDGSGVHDTIVNQLLTKIDGVNALNNILVIGMTNRLELLDEALLREGRLDIHIEIGLPDEKGRLQILKIHTKKMADNGFLGADVDLTELAHATQNYSGAELEGLVRSATSFALDRETDLEDLARPVVEENIRVTRADFLRALEEVKPAYGASTETLDRYRPGGMLDAGPAAGAALAELEQLVDGVRDDEGIALSSALLWGASGTGKTALASTLAINSGFPFVKVVSTDAMVGFGDHARSNLITKVFEEAYRSPLSLIVLDDIENLLGFRANVVPERYADAVLSVLIESLKKLPPPGHRLFVIGTTSNARMIRTLGLDKYFQIKTELAPLDADAVRRVLAAFGAQRGIDCGEVADALAGDAAHAGVPIKDLLFCLHVAAHSMPEGAAALSAEAFGRVWSRVARSIQAEDGASALGVY</sequence>
<dbReference type="PANTHER" id="PTHR23078">
    <property type="entry name" value="VESICULAR-FUSION PROTEIN NSF"/>
    <property type="match status" value="1"/>
</dbReference>
<dbReference type="GO" id="GO:0005524">
    <property type="term" value="F:ATP binding"/>
    <property type="evidence" value="ECO:0007669"/>
    <property type="project" value="UniProtKB-UniRule"/>
</dbReference>
<comment type="function">
    <text evidence="7">Required for vesicle-mediated transport. Catalyzes the fusion of transport vesicles within the Golgi cisternae. Is also required for transport from the endoplasmic reticulum to the Golgi stack. Seems to function as a fusion protein required for the delivery of cargo proteins to all compartments of the Golgi stack independent of vesicle origin.</text>
</comment>
<dbReference type="Proteomes" id="UP001255856">
    <property type="component" value="Unassembled WGS sequence"/>
</dbReference>
<evidence type="ECO:0000259" key="8">
    <source>
        <dbReference type="SMART" id="SM00382"/>
    </source>
</evidence>
<keyword evidence="10" id="KW-1185">Reference proteome</keyword>
<accession>A0AAD9MHT4</accession>
<keyword evidence="7" id="KW-0378">Hydrolase</keyword>
<feature type="domain" description="AAA+ ATPase" evidence="8">
    <location>
        <begin position="456"/>
        <end position="590"/>
    </location>
</feature>
<evidence type="ECO:0000256" key="6">
    <source>
        <dbReference type="RuleBase" id="RU003651"/>
    </source>
</evidence>
<keyword evidence="7" id="KW-0460">Magnesium</keyword>
<dbReference type="PROSITE" id="PS00674">
    <property type="entry name" value="AAA"/>
    <property type="match status" value="1"/>
</dbReference>
<dbReference type="Pfam" id="PF00004">
    <property type="entry name" value="AAA"/>
    <property type="match status" value="2"/>
</dbReference>
<dbReference type="SUPFAM" id="SSF54585">
    <property type="entry name" value="Cdc48 domain 2-like"/>
    <property type="match status" value="1"/>
</dbReference>
<comment type="similarity">
    <text evidence="1 6">Belongs to the AAA ATPase family.</text>
</comment>
<dbReference type="InterPro" id="IPR003593">
    <property type="entry name" value="AAA+_ATPase"/>
</dbReference>
<dbReference type="Gene3D" id="3.10.330.10">
    <property type="match status" value="1"/>
</dbReference>
<reference evidence="9" key="1">
    <citation type="submission" date="2021-01" db="EMBL/GenBank/DDBJ databases">
        <authorList>
            <person name="Eckstrom K.M.E."/>
        </authorList>
    </citation>
    <scope>NUCLEOTIDE SEQUENCE</scope>
    <source>
        <strain evidence="9">UVCC 0001</strain>
    </source>
</reference>
<feature type="domain" description="AAA+ ATPase" evidence="8">
    <location>
        <begin position="176"/>
        <end position="323"/>
    </location>
</feature>
<dbReference type="GO" id="GO:0035494">
    <property type="term" value="P:SNARE complex disassembly"/>
    <property type="evidence" value="ECO:0007669"/>
    <property type="project" value="InterPro"/>
</dbReference>
<evidence type="ECO:0000256" key="5">
    <source>
        <dbReference type="ARBA" id="ARBA00022927"/>
    </source>
</evidence>
<proteinExistence type="inferred from homology"/>
<dbReference type="Pfam" id="PF17862">
    <property type="entry name" value="AAA_lid_3"/>
    <property type="match status" value="1"/>
</dbReference>
<dbReference type="SMART" id="SM00382">
    <property type="entry name" value="AAA"/>
    <property type="match status" value="2"/>
</dbReference>
<evidence type="ECO:0000256" key="1">
    <source>
        <dbReference type="ARBA" id="ARBA00006914"/>
    </source>
</evidence>
<dbReference type="PANTHER" id="PTHR23078:SF3">
    <property type="entry name" value="VESICLE-FUSING ATPASE"/>
    <property type="match status" value="1"/>
</dbReference>
<dbReference type="FunFam" id="1.10.8.60:FF:000026">
    <property type="entry name" value="vesicle-fusing ATPase isoform X1"/>
    <property type="match status" value="1"/>
</dbReference>
<comment type="cofactor">
    <cofactor evidence="7">
        <name>Mg(2+)</name>
        <dbReference type="ChEBI" id="CHEBI:18420"/>
    </cofactor>
    <text evidence="7">Binds 1 Mg(2+) ion per subunit.</text>
</comment>
<evidence type="ECO:0000313" key="9">
    <source>
        <dbReference type="EMBL" id="KAK2079064.1"/>
    </source>
</evidence>
<keyword evidence="7" id="KW-0963">Cytoplasm</keyword>
<dbReference type="GO" id="GO:0016887">
    <property type="term" value="F:ATP hydrolysis activity"/>
    <property type="evidence" value="ECO:0007669"/>
    <property type="project" value="InterPro"/>
</dbReference>
<dbReference type="InterPro" id="IPR003960">
    <property type="entry name" value="ATPase_AAA_CS"/>
</dbReference>
<dbReference type="InterPro" id="IPR003959">
    <property type="entry name" value="ATPase_AAA_core"/>
</dbReference>
<dbReference type="GO" id="GO:0005795">
    <property type="term" value="C:Golgi stack"/>
    <property type="evidence" value="ECO:0007669"/>
    <property type="project" value="TreeGrafter"/>
</dbReference>
<dbReference type="AlphaFoldDB" id="A0AAD9MHT4"/>
<dbReference type="InterPro" id="IPR039812">
    <property type="entry name" value="Vesicle-fus_ATPase"/>
</dbReference>
<dbReference type="FunFam" id="3.40.50.300:FF:000154">
    <property type="entry name" value="Vesicle-fusing ATPase 1"/>
    <property type="match status" value="1"/>
</dbReference>
<evidence type="ECO:0000313" key="10">
    <source>
        <dbReference type="Proteomes" id="UP001255856"/>
    </source>
</evidence>
<keyword evidence="7" id="KW-0931">ER-Golgi transport</keyword>
<dbReference type="Gene3D" id="1.10.8.60">
    <property type="match status" value="1"/>
</dbReference>
<comment type="catalytic activity">
    <reaction evidence="7">
        <text>ATP + H2O = ADP + phosphate + H(+)</text>
        <dbReference type="Rhea" id="RHEA:13065"/>
        <dbReference type="ChEBI" id="CHEBI:15377"/>
        <dbReference type="ChEBI" id="CHEBI:15378"/>
        <dbReference type="ChEBI" id="CHEBI:30616"/>
        <dbReference type="ChEBI" id="CHEBI:43474"/>
        <dbReference type="ChEBI" id="CHEBI:456216"/>
        <dbReference type="EC" id="3.6.4.6"/>
    </reaction>
</comment>
<comment type="subcellular location">
    <subcellularLocation>
        <location evidence="7">Cytoplasm</location>
    </subcellularLocation>
</comment>
<evidence type="ECO:0000256" key="4">
    <source>
        <dbReference type="ARBA" id="ARBA00022840"/>
    </source>
</evidence>
<evidence type="ECO:0000256" key="2">
    <source>
        <dbReference type="ARBA" id="ARBA00022448"/>
    </source>
</evidence>
<dbReference type="GO" id="GO:0043001">
    <property type="term" value="P:Golgi to plasma membrane protein transport"/>
    <property type="evidence" value="ECO:0007669"/>
    <property type="project" value="TreeGrafter"/>
</dbReference>
<organism evidence="9 10">
    <name type="scientific">Prototheca wickerhamii</name>
    <dbReference type="NCBI Taxonomy" id="3111"/>
    <lineage>
        <taxon>Eukaryota</taxon>
        <taxon>Viridiplantae</taxon>
        <taxon>Chlorophyta</taxon>
        <taxon>core chlorophytes</taxon>
        <taxon>Trebouxiophyceae</taxon>
        <taxon>Chlorellales</taxon>
        <taxon>Chlorellaceae</taxon>
        <taxon>Prototheca</taxon>
    </lineage>
</organism>
<dbReference type="InterPro" id="IPR029067">
    <property type="entry name" value="CDC48_domain_2-like_sf"/>
</dbReference>
<keyword evidence="3 6" id="KW-0547">Nucleotide-binding</keyword>
<dbReference type="GO" id="GO:0006891">
    <property type="term" value="P:intra-Golgi vesicle-mediated transport"/>
    <property type="evidence" value="ECO:0007669"/>
    <property type="project" value="TreeGrafter"/>
</dbReference>
<keyword evidence="7" id="KW-0479">Metal-binding</keyword>
<dbReference type="GO" id="GO:0046872">
    <property type="term" value="F:metal ion binding"/>
    <property type="evidence" value="ECO:0007669"/>
    <property type="project" value="UniProtKB-UniRule"/>
</dbReference>
<dbReference type="EMBL" id="JASFZW010000003">
    <property type="protein sequence ID" value="KAK2079064.1"/>
    <property type="molecule type" value="Genomic_DNA"/>
</dbReference>
<keyword evidence="2 7" id="KW-0813">Transport</keyword>
<keyword evidence="5 7" id="KW-0653">Protein transport</keyword>
<keyword evidence="4 6" id="KW-0067">ATP-binding</keyword>